<gene>
    <name evidence="3" type="ORF">A3D26_00090</name>
</gene>
<dbReference type="PROSITE" id="PS51257">
    <property type="entry name" value="PROKAR_LIPOPROTEIN"/>
    <property type="match status" value="1"/>
</dbReference>
<dbReference type="InterPro" id="IPR047589">
    <property type="entry name" value="DUF11_rpt"/>
</dbReference>
<dbReference type="EMBL" id="MHBZ01000002">
    <property type="protein sequence ID" value="OGY12326.1"/>
    <property type="molecule type" value="Genomic_DNA"/>
</dbReference>
<dbReference type="NCBIfam" id="TIGR01451">
    <property type="entry name" value="B_ant_repeat"/>
    <property type="match status" value="1"/>
</dbReference>
<dbReference type="Proteomes" id="UP000178319">
    <property type="component" value="Unassembled WGS sequence"/>
</dbReference>
<name>A0A1G1VAB4_9BACT</name>
<dbReference type="Pfam" id="PF01345">
    <property type="entry name" value="DUF11"/>
    <property type="match status" value="1"/>
</dbReference>
<reference evidence="3 4" key="1">
    <citation type="journal article" date="2016" name="Nat. Commun.">
        <title>Thousands of microbial genomes shed light on interconnected biogeochemical processes in an aquifer system.</title>
        <authorList>
            <person name="Anantharaman K."/>
            <person name="Brown C.T."/>
            <person name="Hug L.A."/>
            <person name="Sharon I."/>
            <person name="Castelle C.J."/>
            <person name="Probst A.J."/>
            <person name="Thomas B.C."/>
            <person name="Singh A."/>
            <person name="Wilkins M.J."/>
            <person name="Karaoz U."/>
            <person name="Brodie E.L."/>
            <person name="Williams K.H."/>
            <person name="Hubbard S.S."/>
            <person name="Banfield J.F."/>
        </authorList>
    </citation>
    <scope>NUCLEOTIDE SEQUENCE [LARGE SCALE GENOMIC DNA]</scope>
</reference>
<feature type="signal peptide" evidence="1">
    <location>
        <begin position="1"/>
        <end position="25"/>
    </location>
</feature>
<sequence>MNKKVAISTLIATAMFAFPASPSSAAVSCVSQYGGSYGASEVCVKTGELQVNKEVFDPQNKKFVDNLGPTSYKFAAGEEVTFRIRVKNAGDETLTKVQVSDIMPGFLEPASGATTFEIAELKVGQTEEREIKARVVSIDKLPKDKMVICDVNKAEAVSGDRKDSDTAQVCVEKKEAAQLPKAGAEHTIVTLLSSGVLGYVGLKFARAKSRLG</sequence>
<keyword evidence="1" id="KW-0732">Signal</keyword>
<dbReference type="InterPro" id="IPR001434">
    <property type="entry name" value="OmcB-like_DUF11"/>
</dbReference>
<feature type="chain" id="PRO_5009580985" description="DUF11 domain-containing protein" evidence="1">
    <location>
        <begin position="26"/>
        <end position="212"/>
    </location>
</feature>
<accession>A0A1G1VAB4</accession>
<evidence type="ECO:0000259" key="2">
    <source>
        <dbReference type="Pfam" id="PF01345"/>
    </source>
</evidence>
<feature type="domain" description="DUF11" evidence="2">
    <location>
        <begin position="73"/>
        <end position="166"/>
    </location>
</feature>
<organism evidence="3 4">
    <name type="scientific">Candidatus Blackburnbacteria bacterium RIFCSPHIGHO2_02_FULL_44_20</name>
    <dbReference type="NCBI Taxonomy" id="1797516"/>
    <lineage>
        <taxon>Bacteria</taxon>
        <taxon>Candidatus Blackburniibacteriota</taxon>
    </lineage>
</organism>
<evidence type="ECO:0000313" key="4">
    <source>
        <dbReference type="Proteomes" id="UP000178319"/>
    </source>
</evidence>
<proteinExistence type="predicted"/>
<protein>
    <recommendedName>
        <fullName evidence="2">DUF11 domain-containing protein</fullName>
    </recommendedName>
</protein>
<evidence type="ECO:0000313" key="3">
    <source>
        <dbReference type="EMBL" id="OGY12326.1"/>
    </source>
</evidence>
<dbReference type="AlphaFoldDB" id="A0A1G1VAB4"/>
<evidence type="ECO:0000256" key="1">
    <source>
        <dbReference type="SAM" id="SignalP"/>
    </source>
</evidence>
<comment type="caution">
    <text evidence="3">The sequence shown here is derived from an EMBL/GenBank/DDBJ whole genome shotgun (WGS) entry which is preliminary data.</text>
</comment>